<dbReference type="SUPFAM" id="SSF51182">
    <property type="entry name" value="RmlC-like cupins"/>
    <property type="match status" value="1"/>
</dbReference>
<dbReference type="PANTHER" id="PTHR37943:SF1">
    <property type="entry name" value="PROTEIN VES"/>
    <property type="match status" value="1"/>
</dbReference>
<sequence length="186" mass="19472">MTVRVLPAAGRVAVPWKNGGGVTREIVARPEGADMGDFEWRVSLADVGSDGPFSAFADVDRILTMVEGEGMDLTVGGERRRFATRFVPQRFPGDLPTGCRLLGGPVVNLNVMWHRGAAATPTVTVAAPRQSLALPAGPAVLIVTLDGAAEAAGVTLGRYDALLLTNERTTLHATAHTAVITLHPAA</sequence>
<evidence type="ECO:0008006" key="3">
    <source>
        <dbReference type="Google" id="ProtNLM"/>
    </source>
</evidence>
<dbReference type="InterPro" id="IPR011051">
    <property type="entry name" value="RmlC_Cupin_sf"/>
</dbReference>
<dbReference type="AlphaFoldDB" id="A0A1I2CNG2"/>
<dbReference type="InterPro" id="IPR014710">
    <property type="entry name" value="RmlC-like_jellyroll"/>
</dbReference>
<dbReference type="Gene3D" id="2.60.120.10">
    <property type="entry name" value="Jelly Rolls"/>
    <property type="match status" value="1"/>
</dbReference>
<evidence type="ECO:0000313" key="1">
    <source>
        <dbReference type="EMBL" id="SFE69861.1"/>
    </source>
</evidence>
<dbReference type="InterPro" id="IPR010282">
    <property type="entry name" value="Uncharacterised_HutD/Ves"/>
</dbReference>
<dbReference type="Pfam" id="PF05962">
    <property type="entry name" value="HutD"/>
    <property type="match status" value="1"/>
</dbReference>
<gene>
    <name evidence="1" type="ORF">SAMN02787118_102310</name>
</gene>
<dbReference type="EMBL" id="FONR01000002">
    <property type="protein sequence ID" value="SFE69861.1"/>
    <property type="molecule type" value="Genomic_DNA"/>
</dbReference>
<evidence type="ECO:0000313" key="2">
    <source>
        <dbReference type="Proteomes" id="UP000181942"/>
    </source>
</evidence>
<accession>A0A1I2CNG2</accession>
<dbReference type="CDD" id="cd20293">
    <property type="entry name" value="cupin_HutD_N"/>
    <property type="match status" value="1"/>
</dbReference>
<protein>
    <recommendedName>
        <fullName evidence="3">HutD protein</fullName>
    </recommendedName>
</protein>
<name>A0A1I2CNG2_9ACTN</name>
<dbReference type="Proteomes" id="UP000181942">
    <property type="component" value="Unassembled WGS sequence"/>
</dbReference>
<proteinExistence type="predicted"/>
<reference evidence="1 2" key="1">
    <citation type="submission" date="2016-10" db="EMBL/GenBank/DDBJ databases">
        <authorList>
            <person name="de Groot N.N."/>
        </authorList>
    </citation>
    <scope>NUCLEOTIDE SEQUENCE [LARGE SCALE GENOMIC DNA]</scope>
    <source>
        <strain evidence="1 2">OK461</strain>
    </source>
</reference>
<dbReference type="OrthoDB" id="9800082at2"/>
<dbReference type="PANTHER" id="PTHR37943">
    <property type="entry name" value="PROTEIN VES"/>
    <property type="match status" value="1"/>
</dbReference>
<dbReference type="RefSeq" id="WP_107437737.1">
    <property type="nucleotide sequence ID" value="NZ_FONR01000002.1"/>
</dbReference>
<organism evidence="1 2">
    <name type="scientific">Streptomyces mirabilis</name>
    <dbReference type="NCBI Taxonomy" id="68239"/>
    <lineage>
        <taxon>Bacteria</taxon>
        <taxon>Bacillati</taxon>
        <taxon>Actinomycetota</taxon>
        <taxon>Actinomycetes</taxon>
        <taxon>Kitasatosporales</taxon>
        <taxon>Streptomycetaceae</taxon>
        <taxon>Streptomyces</taxon>
    </lineage>
</organism>